<comment type="caution">
    <text evidence="2">The sequence shown here is derived from an EMBL/GenBank/DDBJ whole genome shotgun (WGS) entry which is preliminary data.</text>
</comment>
<gene>
    <name evidence="2" type="ORF">SNAT2548_LOCUS2202</name>
</gene>
<sequence length="360" mass="39873">MEDTKEVVSVRPANLSFVEKASESSSSSSSRSQKEKKKRKRSGGANPEEALEAMLKGERVRDDRRKKSARDAGAAAAWFAQEADSGTLQPGDRVEVVGLQSAGGKALNGKQGLITKWDEMKGRFQVDLFMANLQSLKPENLKQVAMEPSVSRQMSAAGSMAGLSVSRGGTPAARPLEWHLQSFCCFHNCERCRRYELDRWFSLSPLPLCRCVGCGHTFIAELQVHEPLGWVRHMDFPCPSYLRCNTCLLELFAAPRRKSIVVTARANDDMVISCTLMNGKELCSAKGPITHRGLRELKAKLSAQLPEILEDQPRLAIDGEFYVWEEFLAYYGPAAHKVWQEAAGRTAEIVLVTEGVEVNP</sequence>
<protein>
    <submittedName>
        <fullName evidence="2">Uncharacterized protein</fullName>
    </submittedName>
</protein>
<keyword evidence="3" id="KW-1185">Reference proteome</keyword>
<accession>A0A812I0G3</accession>
<evidence type="ECO:0000313" key="2">
    <source>
        <dbReference type="EMBL" id="CAE6966309.1"/>
    </source>
</evidence>
<dbReference type="Proteomes" id="UP000604046">
    <property type="component" value="Unassembled WGS sequence"/>
</dbReference>
<evidence type="ECO:0000313" key="3">
    <source>
        <dbReference type="Proteomes" id="UP000604046"/>
    </source>
</evidence>
<organism evidence="2 3">
    <name type="scientific">Symbiodinium natans</name>
    <dbReference type="NCBI Taxonomy" id="878477"/>
    <lineage>
        <taxon>Eukaryota</taxon>
        <taxon>Sar</taxon>
        <taxon>Alveolata</taxon>
        <taxon>Dinophyceae</taxon>
        <taxon>Suessiales</taxon>
        <taxon>Symbiodiniaceae</taxon>
        <taxon>Symbiodinium</taxon>
    </lineage>
</organism>
<name>A0A812I0G3_9DINO</name>
<reference evidence="2" key="1">
    <citation type="submission" date="2021-02" db="EMBL/GenBank/DDBJ databases">
        <authorList>
            <person name="Dougan E. K."/>
            <person name="Rhodes N."/>
            <person name="Thang M."/>
            <person name="Chan C."/>
        </authorList>
    </citation>
    <scope>NUCLEOTIDE SEQUENCE</scope>
</reference>
<dbReference type="AlphaFoldDB" id="A0A812I0G3"/>
<feature type="region of interest" description="Disordered" evidence="1">
    <location>
        <begin position="1"/>
        <end position="68"/>
    </location>
</feature>
<dbReference type="EMBL" id="CAJNDS010000124">
    <property type="protein sequence ID" value="CAE6966309.1"/>
    <property type="molecule type" value="Genomic_DNA"/>
</dbReference>
<dbReference type="OrthoDB" id="446802at2759"/>
<proteinExistence type="predicted"/>
<evidence type="ECO:0000256" key="1">
    <source>
        <dbReference type="SAM" id="MobiDB-lite"/>
    </source>
</evidence>
<feature type="compositionally biased region" description="Basic and acidic residues" evidence="1">
    <location>
        <begin position="55"/>
        <end position="65"/>
    </location>
</feature>